<gene>
    <name evidence="1" type="ORF">SAMN04489732_12198</name>
</gene>
<organism evidence="1 2">
    <name type="scientific">Amycolatopsis saalfeldensis</name>
    <dbReference type="NCBI Taxonomy" id="394193"/>
    <lineage>
        <taxon>Bacteria</taxon>
        <taxon>Bacillati</taxon>
        <taxon>Actinomycetota</taxon>
        <taxon>Actinomycetes</taxon>
        <taxon>Pseudonocardiales</taxon>
        <taxon>Pseudonocardiaceae</taxon>
        <taxon>Amycolatopsis</taxon>
    </lineage>
</organism>
<dbReference type="EMBL" id="FOEF01000021">
    <property type="protein sequence ID" value="SEP52627.1"/>
    <property type="molecule type" value="Genomic_DNA"/>
</dbReference>
<sequence>MAGCAGAPAVAPDDSPPAPLTASAALGEFTTLDYCSLLDVNRLRSATADQPDSSFDACHGEFIQNGQHRQVVVGPLAADSDPNVKPYDYAGAVPDGLAVAQSSFNAAASCGRVITFADGIRLNVAVSDTAGPSAADDRCADADAAVGGVLAAIGGKKVRHQAFADRSWGRVDACALLSAHDLDATSGAGAQPTGGLSGHSCIRGKVSVKFSVEDSAPTGPAELLGGRTSRVSTDGAFCRVTTVQPAPGAAGRSEQAEVDVVDTSGSTGDAACPDARTAAALVFAKIP</sequence>
<dbReference type="AlphaFoldDB" id="A0A1H8YKF3"/>
<evidence type="ECO:0000313" key="2">
    <source>
        <dbReference type="Proteomes" id="UP000198582"/>
    </source>
</evidence>
<protein>
    <submittedName>
        <fullName evidence="1">Uncharacterized protein</fullName>
    </submittedName>
</protein>
<proteinExistence type="predicted"/>
<evidence type="ECO:0000313" key="1">
    <source>
        <dbReference type="EMBL" id="SEP52627.1"/>
    </source>
</evidence>
<name>A0A1H8YKF3_9PSEU</name>
<dbReference type="Proteomes" id="UP000198582">
    <property type="component" value="Unassembled WGS sequence"/>
</dbReference>
<reference evidence="2" key="1">
    <citation type="submission" date="2016-10" db="EMBL/GenBank/DDBJ databases">
        <authorList>
            <person name="Varghese N."/>
            <person name="Submissions S."/>
        </authorList>
    </citation>
    <scope>NUCLEOTIDE SEQUENCE [LARGE SCALE GENOMIC DNA]</scope>
    <source>
        <strain evidence="2">DSM 44993</strain>
    </source>
</reference>
<dbReference type="OrthoDB" id="4445816at2"/>
<keyword evidence="2" id="KW-1185">Reference proteome</keyword>
<accession>A0A1H8YKF3</accession>